<dbReference type="InterPro" id="IPR018723">
    <property type="entry name" value="DUF2254_membrane"/>
</dbReference>
<evidence type="ECO:0000313" key="3">
    <source>
        <dbReference type="Proteomes" id="UP000183487"/>
    </source>
</evidence>
<accession>A0A1H1JMV2</accession>
<evidence type="ECO:0000256" key="1">
    <source>
        <dbReference type="SAM" id="Phobius"/>
    </source>
</evidence>
<reference evidence="3" key="1">
    <citation type="submission" date="2016-10" db="EMBL/GenBank/DDBJ databases">
        <authorList>
            <person name="Varghese N."/>
        </authorList>
    </citation>
    <scope>NUCLEOTIDE SEQUENCE [LARGE SCALE GENOMIC DNA]</scope>
    <source>
        <strain evidence="3">GAS106B</strain>
    </source>
</reference>
<dbReference type="Pfam" id="PF10011">
    <property type="entry name" value="DUF2254"/>
    <property type="match status" value="1"/>
</dbReference>
<keyword evidence="3" id="KW-1185">Reference proteome</keyword>
<gene>
    <name evidence="2" type="ORF">SAMN05443245_6809</name>
</gene>
<sequence length="437" mass="48283">MDWNRWYSLKSYLRSSLWTVPVIAVVIYAVVKPVTEVVGRWMISQGTLDPKTGFLGLSMTGARSLLGDIVSADMAFLVFTFGSLLVAIQVAGGQYTPRIIATTLLRDNTIRSISGLFVFTLLFADRTQSWMGESEVHQLQVFITALFGFASVVAFLFLIDYAAKFLRPVSLVARVGEQGITAIEHVYPAPATGVATSTEHDKERGAPDRIVLQRGKSRIVLAVNLERLVARAQRADVVIEFVPQVGDFVAVDEPLFYLYGNSGAIDEIRLRTLVAFGTERTMEQDPMFAFRILVDIALKALSAAINDPTTAVLAIDQLHRLLRMVGKRSLHTEEIMDGAGRVRVILRTPNWEDFVHISFREIRQCGAGSIQIARRMRAAIENLIQSLPEHRHDALRAELALLDRAITSKHPFPEDLALARIPDSQGLGGSAVSTANN</sequence>
<dbReference type="RefSeq" id="WP_074772118.1">
    <property type="nucleotide sequence ID" value="NZ_FNKP01000003.1"/>
</dbReference>
<dbReference type="AlphaFoldDB" id="A0A1H1JMV2"/>
<keyword evidence="1" id="KW-0812">Transmembrane</keyword>
<dbReference type="OrthoDB" id="2955631at2"/>
<proteinExistence type="predicted"/>
<keyword evidence="1" id="KW-1133">Transmembrane helix</keyword>
<feature type="transmembrane region" description="Helical" evidence="1">
    <location>
        <begin position="139"/>
        <end position="159"/>
    </location>
</feature>
<name>A0A1H1JMV2_9BURK</name>
<dbReference type="EMBL" id="FNKP01000003">
    <property type="protein sequence ID" value="SDR50995.1"/>
    <property type="molecule type" value="Genomic_DNA"/>
</dbReference>
<keyword evidence="1" id="KW-0472">Membrane</keyword>
<evidence type="ECO:0000313" key="2">
    <source>
        <dbReference type="EMBL" id="SDR50995.1"/>
    </source>
</evidence>
<protein>
    <submittedName>
        <fullName evidence="2">Uncharacterized membrane protein</fullName>
    </submittedName>
</protein>
<organism evidence="2 3">
    <name type="scientific">Paraburkholderia fungorum</name>
    <dbReference type="NCBI Taxonomy" id="134537"/>
    <lineage>
        <taxon>Bacteria</taxon>
        <taxon>Pseudomonadati</taxon>
        <taxon>Pseudomonadota</taxon>
        <taxon>Betaproteobacteria</taxon>
        <taxon>Burkholderiales</taxon>
        <taxon>Burkholderiaceae</taxon>
        <taxon>Paraburkholderia</taxon>
    </lineage>
</organism>
<dbReference type="Proteomes" id="UP000183487">
    <property type="component" value="Unassembled WGS sequence"/>
</dbReference>
<feature type="transmembrane region" description="Helical" evidence="1">
    <location>
        <begin position="74"/>
        <end position="96"/>
    </location>
</feature>
<feature type="transmembrane region" description="Helical" evidence="1">
    <location>
        <begin position="12"/>
        <end position="31"/>
    </location>
</feature>